<feature type="domain" description="BPTI/Kunitz inhibitor" evidence="4">
    <location>
        <begin position="187"/>
        <end position="237"/>
    </location>
</feature>
<dbReference type="InterPro" id="IPR002223">
    <property type="entry name" value="Kunitz_BPTI"/>
</dbReference>
<evidence type="ECO:0000313" key="5">
    <source>
        <dbReference type="Ensembl" id="ENSGMOP00000043456.1"/>
    </source>
</evidence>
<dbReference type="SMART" id="SM00131">
    <property type="entry name" value="KU"/>
    <property type="match status" value="2"/>
</dbReference>
<evidence type="ECO:0000313" key="6">
    <source>
        <dbReference type="Proteomes" id="UP000694546"/>
    </source>
</evidence>
<dbReference type="CDD" id="cd22631">
    <property type="entry name" value="Kunitz_collagen_alpha6_VI-like"/>
    <property type="match status" value="1"/>
</dbReference>
<evidence type="ECO:0000259" key="4">
    <source>
        <dbReference type="PROSITE" id="PS50279"/>
    </source>
</evidence>
<dbReference type="AlphaFoldDB" id="A0A8C5BAC5"/>
<proteinExistence type="predicted"/>
<dbReference type="InterPro" id="IPR036880">
    <property type="entry name" value="Kunitz_BPTI_sf"/>
</dbReference>
<dbReference type="PROSITE" id="PS00280">
    <property type="entry name" value="BPTI_KUNITZ_1"/>
    <property type="match status" value="2"/>
</dbReference>
<sequence>MKVDLRYKGNGLTAGVQQSGRCPVPRQTSRHTGSTIFLVLQGSLDFFYELDNHFMITDYLNTYTGQKRRFSKHVYIFAYITDCSGVLLSARCQLAQDSGSHCSHYVQRWFYDRVLGACAHFWYGGCGGNDNRFDTERECLIVKCGLREMLTLFPVSDWEQTGVPAVLSPSCMLPWRPPSIPCAPASCSLGQEMGPCQDYSMYWAFDAQRRECTRFWYGGCGGNSNRFATREDCEGLCLNRRGASYRLPSCRLSVCGLRSVPPWV</sequence>
<dbReference type="PROSITE" id="PS50279">
    <property type="entry name" value="BPTI_KUNITZ_2"/>
    <property type="match status" value="2"/>
</dbReference>
<keyword evidence="2" id="KW-0722">Serine protease inhibitor</keyword>
<protein>
    <recommendedName>
        <fullName evidence="4">BPTI/Kunitz inhibitor domain-containing protein</fullName>
    </recommendedName>
</protein>
<dbReference type="Pfam" id="PF00014">
    <property type="entry name" value="Kunitz_BPTI"/>
    <property type="match status" value="2"/>
</dbReference>
<dbReference type="PRINTS" id="PR00759">
    <property type="entry name" value="BASICPTASE"/>
</dbReference>
<dbReference type="GO" id="GO:0005615">
    <property type="term" value="C:extracellular space"/>
    <property type="evidence" value="ECO:0007669"/>
    <property type="project" value="TreeGrafter"/>
</dbReference>
<keyword evidence="1" id="KW-0646">Protease inhibitor</keyword>
<evidence type="ECO:0000256" key="2">
    <source>
        <dbReference type="ARBA" id="ARBA00022900"/>
    </source>
</evidence>
<dbReference type="GeneTree" id="ENSGT00940000155619"/>
<dbReference type="GO" id="GO:0004867">
    <property type="term" value="F:serine-type endopeptidase inhibitor activity"/>
    <property type="evidence" value="ECO:0007669"/>
    <property type="project" value="UniProtKB-KW"/>
</dbReference>
<keyword evidence="3" id="KW-1015">Disulfide bond</keyword>
<dbReference type="SUPFAM" id="SSF57362">
    <property type="entry name" value="BPTI-like"/>
    <property type="match status" value="2"/>
</dbReference>
<feature type="domain" description="BPTI/Kunitz inhibitor" evidence="4">
    <location>
        <begin position="92"/>
        <end position="139"/>
    </location>
</feature>
<dbReference type="InterPro" id="IPR020901">
    <property type="entry name" value="Prtase_inh_Kunz-CS"/>
</dbReference>
<evidence type="ECO:0000256" key="1">
    <source>
        <dbReference type="ARBA" id="ARBA00022690"/>
    </source>
</evidence>
<reference evidence="5" key="1">
    <citation type="submission" date="2025-08" db="UniProtKB">
        <authorList>
            <consortium name="Ensembl"/>
        </authorList>
    </citation>
    <scope>IDENTIFICATION</scope>
</reference>
<dbReference type="InterPro" id="IPR050098">
    <property type="entry name" value="TFPI/VKTCI-like"/>
</dbReference>
<evidence type="ECO:0000256" key="3">
    <source>
        <dbReference type="ARBA" id="ARBA00023157"/>
    </source>
</evidence>
<name>A0A8C5BAC5_GADMO</name>
<reference evidence="5" key="2">
    <citation type="submission" date="2025-09" db="UniProtKB">
        <authorList>
            <consortium name="Ensembl"/>
        </authorList>
    </citation>
    <scope>IDENTIFICATION</scope>
</reference>
<dbReference type="CDD" id="cd22635">
    <property type="entry name" value="Kunitz_papilin"/>
    <property type="match status" value="1"/>
</dbReference>
<dbReference type="Gene3D" id="4.10.410.10">
    <property type="entry name" value="Pancreatic trypsin inhibitor Kunitz domain"/>
    <property type="match status" value="2"/>
</dbReference>
<organism evidence="5 6">
    <name type="scientific">Gadus morhua</name>
    <name type="common">Atlantic cod</name>
    <dbReference type="NCBI Taxonomy" id="8049"/>
    <lineage>
        <taxon>Eukaryota</taxon>
        <taxon>Metazoa</taxon>
        <taxon>Chordata</taxon>
        <taxon>Craniata</taxon>
        <taxon>Vertebrata</taxon>
        <taxon>Euteleostomi</taxon>
        <taxon>Actinopterygii</taxon>
        <taxon>Neopterygii</taxon>
        <taxon>Teleostei</taxon>
        <taxon>Neoteleostei</taxon>
        <taxon>Acanthomorphata</taxon>
        <taxon>Zeiogadaria</taxon>
        <taxon>Gadariae</taxon>
        <taxon>Gadiformes</taxon>
        <taxon>Gadoidei</taxon>
        <taxon>Gadidae</taxon>
        <taxon>Gadus</taxon>
    </lineage>
</organism>
<keyword evidence="6" id="KW-1185">Reference proteome</keyword>
<dbReference type="PANTHER" id="PTHR10083:SF328">
    <property type="entry name" value="TISSUE FACTOR PATHWAY INHIBITOR"/>
    <property type="match status" value="1"/>
</dbReference>
<dbReference type="Ensembl" id="ENSGMOT00000034753.1">
    <property type="protein sequence ID" value="ENSGMOP00000043456.1"/>
    <property type="gene ID" value="ENSGMOG00000029088.1"/>
</dbReference>
<dbReference type="Proteomes" id="UP000694546">
    <property type="component" value="Chromosome 6"/>
</dbReference>
<accession>A0A8C5BAC5</accession>
<dbReference type="PANTHER" id="PTHR10083">
    <property type="entry name" value="KUNITZ-TYPE PROTEASE INHIBITOR-RELATED"/>
    <property type="match status" value="1"/>
</dbReference>